<reference evidence="1" key="1">
    <citation type="submission" date="2020-05" db="EMBL/GenBank/DDBJ databases">
        <authorList>
            <person name="Chiriac C."/>
            <person name="Salcher M."/>
            <person name="Ghai R."/>
            <person name="Kavagutti S V."/>
        </authorList>
    </citation>
    <scope>NUCLEOTIDE SEQUENCE</scope>
</reference>
<evidence type="ECO:0000313" key="1">
    <source>
        <dbReference type="EMBL" id="CAB5018957.1"/>
    </source>
</evidence>
<accession>A0A6J7QMU8</accession>
<dbReference type="AlphaFoldDB" id="A0A6J7QMU8"/>
<dbReference type="EMBL" id="CAFBPF010000150">
    <property type="protein sequence ID" value="CAB5018957.1"/>
    <property type="molecule type" value="Genomic_DNA"/>
</dbReference>
<sequence length="32" mass="3387">MRVLLITKNSASDGLSLDALHYEAVAESVIGL</sequence>
<name>A0A6J7QMU8_9ZZZZ</name>
<protein>
    <submittedName>
        <fullName evidence="1">Unannotated protein</fullName>
    </submittedName>
</protein>
<proteinExistence type="predicted"/>
<gene>
    <name evidence="1" type="ORF">UFOPK4071_01116</name>
</gene>
<organism evidence="1">
    <name type="scientific">freshwater metagenome</name>
    <dbReference type="NCBI Taxonomy" id="449393"/>
    <lineage>
        <taxon>unclassified sequences</taxon>
        <taxon>metagenomes</taxon>
        <taxon>ecological metagenomes</taxon>
    </lineage>
</organism>